<protein>
    <submittedName>
        <fullName evidence="2">Agmatine deiminase</fullName>
    </submittedName>
</protein>
<dbReference type="PANTHER" id="PTHR31377:SF2">
    <property type="entry name" value="AGMATINE DEIMINASE"/>
    <property type="match status" value="1"/>
</dbReference>
<reference evidence="2" key="2">
    <citation type="submission" date="2015-12" db="EMBL/GenBank/DDBJ databases">
        <title>Update maize B73 reference genome by single molecule sequencing technologies.</title>
        <authorList>
            <consortium name="Maize Genome Sequencing Project"/>
            <person name="Ware D."/>
        </authorList>
    </citation>
    <scope>NUCLEOTIDE SEQUENCE</scope>
    <source>
        <tissue evidence="2">Seedling</tissue>
    </source>
</reference>
<keyword evidence="1" id="KW-0378">Hydrolase</keyword>
<organism evidence="2">
    <name type="scientific">Zea mays</name>
    <name type="common">Maize</name>
    <dbReference type="NCBI Taxonomy" id="4577"/>
    <lineage>
        <taxon>Eukaryota</taxon>
        <taxon>Viridiplantae</taxon>
        <taxon>Streptophyta</taxon>
        <taxon>Embryophyta</taxon>
        <taxon>Tracheophyta</taxon>
        <taxon>Spermatophyta</taxon>
        <taxon>Magnoliopsida</taxon>
        <taxon>Liliopsida</taxon>
        <taxon>Poales</taxon>
        <taxon>Poaceae</taxon>
        <taxon>PACMAD clade</taxon>
        <taxon>Panicoideae</taxon>
        <taxon>Andropogonodae</taxon>
        <taxon>Andropogoneae</taxon>
        <taxon>Tripsacinae</taxon>
        <taxon>Zea</taxon>
    </lineage>
</organism>
<dbReference type="Proteomes" id="UP000007305">
    <property type="component" value="Chromosome 10"/>
</dbReference>
<keyword evidence="4" id="KW-1185">Reference proteome</keyword>
<dbReference type="SUPFAM" id="SSF55909">
    <property type="entry name" value="Pentein"/>
    <property type="match status" value="1"/>
</dbReference>
<dbReference type="EnsemblPlants" id="Zm00001eb424480_T006">
    <property type="protein sequence ID" value="Zm00001eb424480_P006"/>
    <property type="gene ID" value="Zm00001eb424480"/>
</dbReference>
<name>A0A1D6J8B5_MAIZE</name>
<dbReference type="Gramene" id="Zm00001eb424480_T006">
    <property type="protein sequence ID" value="Zm00001eb424480_P006"/>
    <property type="gene ID" value="Zm00001eb424480"/>
</dbReference>
<dbReference type="NCBIfam" id="TIGR03380">
    <property type="entry name" value="agmatine_aguA"/>
    <property type="match status" value="1"/>
</dbReference>
<evidence type="ECO:0000313" key="3">
    <source>
        <dbReference type="EnsemblPlants" id="Zm00001eb424480_P006"/>
    </source>
</evidence>
<dbReference type="PANTHER" id="PTHR31377">
    <property type="entry name" value="AGMATINE DEIMINASE-RELATED"/>
    <property type="match status" value="1"/>
</dbReference>
<evidence type="ECO:0000256" key="1">
    <source>
        <dbReference type="ARBA" id="ARBA00022801"/>
    </source>
</evidence>
<dbReference type="Pfam" id="PF04371">
    <property type="entry name" value="PAD_porph"/>
    <property type="match status" value="1"/>
</dbReference>
<accession>A0A1D6J8B5</accession>
<dbReference type="GO" id="GO:0047632">
    <property type="term" value="F:agmatine deiminase activity"/>
    <property type="evidence" value="ECO:0007669"/>
    <property type="project" value="InterPro"/>
</dbReference>
<reference evidence="3" key="4">
    <citation type="submission" date="2021-05" db="UniProtKB">
        <authorList>
            <consortium name="EnsemblPlants"/>
        </authorList>
    </citation>
    <scope>IDENTIFICATION</scope>
    <source>
        <strain evidence="3">cv. B73</strain>
    </source>
</reference>
<evidence type="ECO:0000313" key="2">
    <source>
        <dbReference type="EMBL" id="AQK44160.1"/>
    </source>
</evidence>
<dbReference type="AlphaFoldDB" id="A0A1D6J8B5"/>
<evidence type="ECO:0007829" key="5">
    <source>
        <dbReference type="PeptideAtlas" id="A0A1D6J8B5"/>
    </source>
</evidence>
<dbReference type="STRING" id="4577.A0A1D6J8B5"/>
<dbReference type="ExpressionAtlas" id="A0A1D6J8B5">
    <property type="expression patterns" value="baseline and differential"/>
</dbReference>
<dbReference type="SMR" id="A0A1D6J8B5"/>
<gene>
    <name evidence="3" type="primary">LOC100280344</name>
    <name evidence="2" type="ORF">ZEAMMB73_Zm00001d025644</name>
</gene>
<dbReference type="Gene3D" id="3.75.10.10">
    <property type="entry name" value="L-arginine/glycine Amidinotransferase, Chain A"/>
    <property type="match status" value="1"/>
</dbReference>
<dbReference type="InterPro" id="IPR017754">
    <property type="entry name" value="Agmatine_deiminase"/>
</dbReference>
<dbReference type="IntAct" id="A0A1D6J8B5">
    <property type="interactions" value="4"/>
</dbReference>
<dbReference type="EMBL" id="CM000786">
    <property type="protein sequence ID" value="AQK44160.1"/>
    <property type="molecule type" value="Genomic_DNA"/>
</dbReference>
<dbReference type="GO" id="GO:0009446">
    <property type="term" value="P:putrescine biosynthetic process"/>
    <property type="evidence" value="ECO:0007669"/>
    <property type="project" value="InterPro"/>
</dbReference>
<dbReference type="HAMAP" id="MF_01841">
    <property type="entry name" value="Agmatine_deimin"/>
    <property type="match status" value="1"/>
</dbReference>
<dbReference type="GO" id="GO:0004668">
    <property type="term" value="F:protein-arginine deiminase activity"/>
    <property type="evidence" value="ECO:0007669"/>
    <property type="project" value="InterPro"/>
</dbReference>
<dbReference type="OrthoDB" id="544103at2759"/>
<dbReference type="NCBIfam" id="NF010070">
    <property type="entry name" value="PRK13551.1"/>
    <property type="match status" value="1"/>
</dbReference>
<keyword evidence="5" id="KW-1267">Proteomics identification</keyword>
<reference evidence="3" key="3">
    <citation type="submission" date="2019-07" db="EMBL/GenBank/DDBJ databases">
        <authorList>
            <person name="Seetharam A."/>
            <person name="Woodhouse M."/>
            <person name="Cannon E."/>
        </authorList>
    </citation>
    <scope>NUCLEOTIDE SEQUENCE [LARGE SCALE GENOMIC DNA]</scope>
    <source>
        <strain evidence="3">cv. B73</strain>
    </source>
</reference>
<reference evidence="4" key="1">
    <citation type="journal article" date="2009" name="Science">
        <title>The B73 maize genome: complexity, diversity, and dynamics.</title>
        <authorList>
            <person name="Schnable P.S."/>
            <person name="Ware D."/>
            <person name="Fulton R.S."/>
            <person name="Stein J.C."/>
            <person name="Wei F."/>
            <person name="Pasternak S."/>
            <person name="Liang C."/>
            <person name="Zhang J."/>
            <person name="Fulton L."/>
            <person name="Graves T.A."/>
            <person name="Minx P."/>
            <person name="Reily A.D."/>
            <person name="Courtney L."/>
            <person name="Kruchowski S.S."/>
            <person name="Tomlinson C."/>
            <person name="Strong C."/>
            <person name="Delehaunty K."/>
            <person name="Fronick C."/>
            <person name="Courtney B."/>
            <person name="Rock S.M."/>
            <person name="Belter E."/>
            <person name="Du F."/>
            <person name="Kim K."/>
            <person name="Abbott R.M."/>
            <person name="Cotton M."/>
            <person name="Levy A."/>
            <person name="Marchetto P."/>
            <person name="Ochoa K."/>
            <person name="Jackson S.M."/>
            <person name="Gillam B."/>
            <person name="Chen W."/>
            <person name="Yan L."/>
            <person name="Higginbotham J."/>
            <person name="Cardenas M."/>
            <person name="Waligorski J."/>
            <person name="Applebaum E."/>
            <person name="Phelps L."/>
            <person name="Falcone J."/>
            <person name="Kanchi K."/>
            <person name="Thane T."/>
            <person name="Scimone A."/>
            <person name="Thane N."/>
            <person name="Henke J."/>
            <person name="Wang T."/>
            <person name="Ruppert J."/>
            <person name="Shah N."/>
            <person name="Rotter K."/>
            <person name="Hodges J."/>
            <person name="Ingenthron E."/>
            <person name="Cordes M."/>
            <person name="Kohlberg S."/>
            <person name="Sgro J."/>
            <person name="Delgado B."/>
            <person name="Mead K."/>
            <person name="Chinwalla A."/>
            <person name="Leonard S."/>
            <person name="Crouse K."/>
            <person name="Collura K."/>
            <person name="Kudrna D."/>
            <person name="Currie J."/>
            <person name="He R."/>
            <person name="Angelova A."/>
            <person name="Rajasekar S."/>
            <person name="Mueller T."/>
            <person name="Lomeli R."/>
            <person name="Scara G."/>
            <person name="Ko A."/>
            <person name="Delaney K."/>
            <person name="Wissotski M."/>
            <person name="Lopez G."/>
            <person name="Campos D."/>
            <person name="Braidotti M."/>
            <person name="Ashley E."/>
            <person name="Golser W."/>
            <person name="Kim H."/>
            <person name="Lee S."/>
            <person name="Lin J."/>
            <person name="Dujmic Z."/>
            <person name="Kim W."/>
            <person name="Talag J."/>
            <person name="Zuccolo A."/>
            <person name="Fan C."/>
            <person name="Sebastian A."/>
            <person name="Kramer M."/>
            <person name="Spiegel L."/>
            <person name="Nascimento L."/>
            <person name="Zutavern T."/>
            <person name="Miller B."/>
            <person name="Ambroise C."/>
            <person name="Muller S."/>
            <person name="Spooner W."/>
            <person name="Narechania A."/>
            <person name="Ren L."/>
            <person name="Wei S."/>
            <person name="Kumari S."/>
            <person name="Faga B."/>
            <person name="Levy M.J."/>
            <person name="McMahan L."/>
            <person name="Van Buren P."/>
            <person name="Vaughn M.W."/>
            <person name="Ying K."/>
            <person name="Yeh C.-T."/>
            <person name="Emrich S.J."/>
            <person name="Jia Y."/>
            <person name="Kalyanaraman A."/>
            <person name="Hsia A.-P."/>
            <person name="Barbazuk W.B."/>
            <person name="Baucom R.S."/>
            <person name="Brutnell T.P."/>
            <person name="Carpita N.C."/>
            <person name="Chaparro C."/>
            <person name="Chia J.-M."/>
            <person name="Deragon J.-M."/>
            <person name="Estill J.C."/>
            <person name="Fu Y."/>
            <person name="Jeddeloh J.A."/>
            <person name="Han Y."/>
            <person name="Lee H."/>
            <person name="Li P."/>
            <person name="Lisch D.R."/>
            <person name="Liu S."/>
            <person name="Liu Z."/>
            <person name="Nagel D.H."/>
            <person name="McCann M.C."/>
            <person name="SanMiguel P."/>
            <person name="Myers A.M."/>
            <person name="Nettleton D."/>
            <person name="Nguyen J."/>
            <person name="Penning B.W."/>
            <person name="Ponnala L."/>
            <person name="Schneider K.L."/>
            <person name="Schwartz D.C."/>
            <person name="Sharma A."/>
            <person name="Soderlund C."/>
            <person name="Springer N.M."/>
            <person name="Sun Q."/>
            <person name="Wang H."/>
            <person name="Waterman M."/>
            <person name="Westerman R."/>
            <person name="Wolfgruber T.K."/>
            <person name="Yang L."/>
            <person name="Yu Y."/>
            <person name="Zhang L."/>
            <person name="Zhou S."/>
            <person name="Zhu Q."/>
            <person name="Bennetzen J.L."/>
            <person name="Dawe R.K."/>
            <person name="Jiang J."/>
            <person name="Jiang N."/>
            <person name="Presting G.G."/>
            <person name="Wessler S.R."/>
            <person name="Aluru S."/>
            <person name="Martienssen R.A."/>
            <person name="Clifton S.W."/>
            <person name="McCombie W.R."/>
            <person name="Wing R.A."/>
            <person name="Wilson R.K."/>
        </authorList>
    </citation>
    <scope>NUCLEOTIDE SEQUENCE [LARGE SCALE GENOMIC DNA]</scope>
    <source>
        <strain evidence="4">cv. B73</strain>
    </source>
</reference>
<sequence length="379" mass="42374">MVKVIQGRPAEMGFRMPAEWEPHEQCWMGWPERPDNWRENAGPAQEVFARTAIAISKFEPVTLCASAKQYPKVHELMEHQTNIRVVEMSMNDSWFRDMGPTFVTCKGDSGIAEQTIAGIDWQFNAWGGIYDDWSLDSDVAKKIVEIERIPRFPQKIILEGGSIHVDGEGTCITTEECLLNPNRNPNMTKLEIENELKDFLGVSKVIWIPRGLYEAFDDSAGDEDTNGHVDNMCCFIKPGVILLSWTDDEKDYQYERSVEALSVLSQSVDAKGRQLQVVKIHVPGPLYMTEEEAQGVVSSGHSVPRPAGTRLAASYVNFYIANGGIIAPSFGDRWDEEAYAVLQKAFPDHEVVMVEGGREIALGGGNIHCITQQQPVRPS</sequence>
<dbReference type="InterPro" id="IPR007466">
    <property type="entry name" value="Peptidyl-Arg-deiminase_porph"/>
</dbReference>
<evidence type="ECO:0000313" key="4">
    <source>
        <dbReference type="Proteomes" id="UP000007305"/>
    </source>
</evidence>
<proteinExistence type="evidence at protein level"/>